<evidence type="ECO:0000256" key="2">
    <source>
        <dbReference type="ARBA" id="ARBA00022707"/>
    </source>
</evidence>
<name>A0A875RZY8_EENNA</name>
<dbReference type="InterPro" id="IPR018247">
    <property type="entry name" value="EF_Hand_1_Ca_BS"/>
</dbReference>
<keyword evidence="3" id="KW-0479">Metal-binding</keyword>
<protein>
    <recommendedName>
        <fullName evidence="7">Calcium-binding protein NCS-1</fullName>
    </recommendedName>
</protein>
<evidence type="ECO:0000313" key="10">
    <source>
        <dbReference type="Proteomes" id="UP000662931"/>
    </source>
</evidence>
<evidence type="ECO:0000256" key="5">
    <source>
        <dbReference type="ARBA" id="ARBA00022837"/>
    </source>
</evidence>
<dbReference type="SUPFAM" id="SSF47473">
    <property type="entry name" value="EF-hand"/>
    <property type="match status" value="1"/>
</dbReference>
<dbReference type="Pfam" id="PF13833">
    <property type="entry name" value="EF-hand_8"/>
    <property type="match status" value="1"/>
</dbReference>
<dbReference type="PANTHER" id="PTHR23055">
    <property type="entry name" value="CALCIUM BINDING PROTEINS"/>
    <property type="match status" value="1"/>
</dbReference>
<evidence type="ECO:0000259" key="8">
    <source>
        <dbReference type="PROSITE" id="PS50222"/>
    </source>
</evidence>
<dbReference type="OrthoDB" id="191686at2759"/>
<dbReference type="GO" id="GO:0005829">
    <property type="term" value="C:cytosol"/>
    <property type="evidence" value="ECO:0007669"/>
    <property type="project" value="TreeGrafter"/>
</dbReference>
<dbReference type="Pfam" id="PF13499">
    <property type="entry name" value="EF-hand_7"/>
    <property type="match status" value="1"/>
</dbReference>
<dbReference type="GO" id="GO:0008047">
    <property type="term" value="F:enzyme activator activity"/>
    <property type="evidence" value="ECO:0007669"/>
    <property type="project" value="UniProtKB-ARBA"/>
</dbReference>
<proteinExistence type="inferred from homology"/>
<dbReference type="FunFam" id="1.10.238.10:FF:000009">
    <property type="entry name" value="Visinin-like protein 1"/>
    <property type="match status" value="1"/>
</dbReference>
<gene>
    <name evidence="9" type="ORF">FOA43_002059</name>
</gene>
<accession>A0A875RZY8</accession>
<evidence type="ECO:0000256" key="4">
    <source>
        <dbReference type="ARBA" id="ARBA00022737"/>
    </source>
</evidence>
<evidence type="ECO:0000256" key="3">
    <source>
        <dbReference type="ARBA" id="ARBA00022723"/>
    </source>
</evidence>
<dbReference type="InterPro" id="IPR028846">
    <property type="entry name" value="Recoverin"/>
</dbReference>
<keyword evidence="10" id="KW-1185">Reference proteome</keyword>
<feature type="domain" description="EF-hand" evidence="8">
    <location>
        <begin position="96"/>
        <end position="131"/>
    </location>
</feature>
<sequence length="195" mass="22911">MGQKTSKLRKDDISGLKQETKFTTREIQQWYKGFTRDAPSGRLTREDFIKIHEQFYPFGDPTEFATISFDAFDVNQLGYIDFKDFITSLSIASRGSMSEKLKWAFRMYDRDRDGYIGYEDLSTVVKSIYKMIGTQCVRFRNEEITAESRVDRIWQAFSKRLEEKETQNISLAEFTDYKRLDPEVLSSLSVYNDLV</sequence>
<reference evidence="9" key="1">
    <citation type="submission" date="2020-10" db="EMBL/GenBank/DDBJ databases">
        <authorList>
            <person name="Roach M.J.R."/>
        </authorList>
    </citation>
    <scope>NUCLEOTIDE SEQUENCE</scope>
    <source>
        <strain evidence="9">CBS 1945</strain>
    </source>
</reference>
<dbReference type="CDD" id="cd00051">
    <property type="entry name" value="EFh"/>
    <property type="match status" value="1"/>
</dbReference>
<keyword evidence="2" id="KW-0519">Myristate</keyword>
<keyword evidence="4" id="KW-0677">Repeat</keyword>
<feature type="domain" description="EF-hand" evidence="8">
    <location>
        <begin position="60"/>
        <end position="95"/>
    </location>
</feature>
<dbReference type="SMART" id="SM00054">
    <property type="entry name" value="EFh"/>
    <property type="match status" value="2"/>
</dbReference>
<dbReference type="PROSITE" id="PS00018">
    <property type="entry name" value="EF_HAND_1"/>
    <property type="match status" value="1"/>
</dbReference>
<evidence type="ECO:0000256" key="1">
    <source>
        <dbReference type="ARBA" id="ARBA00006049"/>
    </source>
</evidence>
<dbReference type="InterPro" id="IPR011992">
    <property type="entry name" value="EF-hand-dom_pair"/>
</dbReference>
<dbReference type="GO" id="GO:0016020">
    <property type="term" value="C:membrane"/>
    <property type="evidence" value="ECO:0007669"/>
    <property type="project" value="TreeGrafter"/>
</dbReference>
<dbReference type="AlphaFoldDB" id="A0A875RZY8"/>
<dbReference type="GO" id="GO:0005509">
    <property type="term" value="F:calcium ion binding"/>
    <property type="evidence" value="ECO:0007669"/>
    <property type="project" value="InterPro"/>
</dbReference>
<dbReference type="RefSeq" id="XP_038778291.1">
    <property type="nucleotide sequence ID" value="XM_038922363.1"/>
</dbReference>
<dbReference type="GeneID" id="62195460"/>
<keyword evidence="6" id="KW-0449">Lipoprotein</keyword>
<organism evidence="9 10">
    <name type="scientific">Eeniella nana</name>
    <name type="common">Yeast</name>
    <name type="synonym">Brettanomyces nanus</name>
    <dbReference type="NCBI Taxonomy" id="13502"/>
    <lineage>
        <taxon>Eukaryota</taxon>
        <taxon>Fungi</taxon>
        <taxon>Dikarya</taxon>
        <taxon>Ascomycota</taxon>
        <taxon>Saccharomycotina</taxon>
        <taxon>Pichiomycetes</taxon>
        <taxon>Pichiales</taxon>
        <taxon>Pichiaceae</taxon>
        <taxon>Brettanomyces</taxon>
    </lineage>
</organism>
<dbReference type="PROSITE" id="PS50222">
    <property type="entry name" value="EF_HAND_2"/>
    <property type="match status" value="2"/>
</dbReference>
<evidence type="ECO:0000313" key="9">
    <source>
        <dbReference type="EMBL" id="QPG74726.1"/>
    </source>
</evidence>
<evidence type="ECO:0000256" key="6">
    <source>
        <dbReference type="ARBA" id="ARBA00023288"/>
    </source>
</evidence>
<dbReference type="InterPro" id="IPR002048">
    <property type="entry name" value="EF_hand_dom"/>
</dbReference>
<dbReference type="Proteomes" id="UP000662931">
    <property type="component" value="Chromosome 2"/>
</dbReference>
<dbReference type="Gene3D" id="1.10.238.10">
    <property type="entry name" value="EF-hand"/>
    <property type="match status" value="1"/>
</dbReference>
<evidence type="ECO:0000256" key="7">
    <source>
        <dbReference type="ARBA" id="ARBA00071944"/>
    </source>
</evidence>
<dbReference type="EMBL" id="CP064813">
    <property type="protein sequence ID" value="QPG74726.1"/>
    <property type="molecule type" value="Genomic_DNA"/>
</dbReference>
<dbReference type="PRINTS" id="PR00450">
    <property type="entry name" value="RECOVERIN"/>
</dbReference>
<keyword evidence="5" id="KW-0106">Calcium</keyword>
<comment type="similarity">
    <text evidence="1">Belongs to the recoverin family.</text>
</comment>
<dbReference type="PANTHER" id="PTHR23055:SF178">
    <property type="entry name" value="NEUROCALCIN HOMOLOG"/>
    <property type="match status" value="1"/>
</dbReference>
<dbReference type="KEGG" id="bnn:FOA43_002059"/>